<evidence type="ECO:0000313" key="8">
    <source>
        <dbReference type="Proteomes" id="UP000319555"/>
    </source>
</evidence>
<dbReference type="Pfam" id="PF08352">
    <property type="entry name" value="oligo_HPY"/>
    <property type="match status" value="2"/>
</dbReference>
<evidence type="ECO:0000256" key="1">
    <source>
        <dbReference type="ARBA" id="ARBA00004417"/>
    </source>
</evidence>
<dbReference type="PANTHER" id="PTHR43776">
    <property type="entry name" value="TRANSPORT ATP-BINDING PROTEIN"/>
    <property type="match status" value="1"/>
</dbReference>
<evidence type="ECO:0000256" key="4">
    <source>
        <dbReference type="ARBA" id="ARBA00022741"/>
    </source>
</evidence>
<dbReference type="InterPro" id="IPR003593">
    <property type="entry name" value="AAA+_ATPase"/>
</dbReference>
<evidence type="ECO:0000313" key="7">
    <source>
        <dbReference type="EMBL" id="SMO79242.1"/>
    </source>
</evidence>
<dbReference type="InterPro" id="IPR003439">
    <property type="entry name" value="ABC_transporter-like_ATP-bd"/>
</dbReference>
<accession>A0A521E5V5</accession>
<dbReference type="GO" id="GO:0055085">
    <property type="term" value="P:transmembrane transport"/>
    <property type="evidence" value="ECO:0007669"/>
    <property type="project" value="UniProtKB-ARBA"/>
</dbReference>
<dbReference type="SUPFAM" id="SSF52540">
    <property type="entry name" value="P-loop containing nucleoside triphosphate hydrolases"/>
    <property type="match status" value="2"/>
</dbReference>
<dbReference type="NCBIfam" id="NF008453">
    <property type="entry name" value="PRK11308.1"/>
    <property type="match status" value="2"/>
</dbReference>
<dbReference type="CDD" id="cd03257">
    <property type="entry name" value="ABC_NikE_OppD_transporters"/>
    <property type="match status" value="2"/>
</dbReference>
<name>A0A521E5V5_9RHOB</name>
<dbReference type="GO" id="GO:0005886">
    <property type="term" value="C:plasma membrane"/>
    <property type="evidence" value="ECO:0007669"/>
    <property type="project" value="UniProtKB-SubCell"/>
</dbReference>
<dbReference type="InterPro" id="IPR027417">
    <property type="entry name" value="P-loop_NTPase"/>
</dbReference>
<keyword evidence="3" id="KW-0813">Transport</keyword>
<gene>
    <name evidence="7" type="ORF">SAMN06265380_109114</name>
</gene>
<dbReference type="InterPro" id="IPR013563">
    <property type="entry name" value="Oligopep_ABC_C"/>
</dbReference>
<evidence type="ECO:0000256" key="3">
    <source>
        <dbReference type="ARBA" id="ARBA00022448"/>
    </source>
</evidence>
<dbReference type="Gene3D" id="3.40.50.300">
    <property type="entry name" value="P-loop containing nucleotide triphosphate hydrolases"/>
    <property type="match status" value="2"/>
</dbReference>
<dbReference type="Pfam" id="PF00005">
    <property type="entry name" value="ABC_tran"/>
    <property type="match status" value="2"/>
</dbReference>
<evidence type="ECO:0000256" key="2">
    <source>
        <dbReference type="ARBA" id="ARBA00005417"/>
    </source>
</evidence>
<dbReference type="AlphaFoldDB" id="A0A521E5V5"/>
<keyword evidence="5 7" id="KW-0067">ATP-binding</keyword>
<evidence type="ECO:0000259" key="6">
    <source>
        <dbReference type="PROSITE" id="PS50893"/>
    </source>
</evidence>
<dbReference type="Proteomes" id="UP000319555">
    <property type="component" value="Unassembled WGS sequence"/>
</dbReference>
<dbReference type="InterPro" id="IPR050319">
    <property type="entry name" value="ABC_transp_ATP-bind"/>
</dbReference>
<dbReference type="PROSITE" id="PS00211">
    <property type="entry name" value="ABC_TRANSPORTER_1"/>
    <property type="match status" value="2"/>
</dbReference>
<proteinExistence type="inferred from homology"/>
<dbReference type="GO" id="GO:0005524">
    <property type="term" value="F:ATP binding"/>
    <property type="evidence" value="ECO:0007669"/>
    <property type="project" value="UniProtKB-KW"/>
</dbReference>
<feature type="domain" description="ABC transporter" evidence="6">
    <location>
        <begin position="300"/>
        <end position="551"/>
    </location>
</feature>
<keyword evidence="8" id="KW-1185">Reference proteome</keyword>
<reference evidence="7 8" key="1">
    <citation type="submission" date="2017-05" db="EMBL/GenBank/DDBJ databases">
        <authorList>
            <person name="Varghese N."/>
            <person name="Submissions S."/>
        </authorList>
    </citation>
    <scope>NUCLEOTIDE SEQUENCE [LARGE SCALE GENOMIC DNA]</scope>
    <source>
        <strain evidence="7 8">DSM 28009</strain>
    </source>
</reference>
<organism evidence="7 8">
    <name type="scientific">Ruegeria faecimaris</name>
    <dbReference type="NCBI Taxonomy" id="686389"/>
    <lineage>
        <taxon>Bacteria</taxon>
        <taxon>Pseudomonadati</taxon>
        <taxon>Pseudomonadota</taxon>
        <taxon>Alphaproteobacteria</taxon>
        <taxon>Rhodobacterales</taxon>
        <taxon>Roseobacteraceae</taxon>
        <taxon>Ruegeria</taxon>
    </lineage>
</organism>
<dbReference type="SMART" id="SM00382">
    <property type="entry name" value="AAA"/>
    <property type="match status" value="2"/>
</dbReference>
<dbReference type="InterPro" id="IPR017871">
    <property type="entry name" value="ABC_transporter-like_CS"/>
</dbReference>
<dbReference type="GO" id="GO:0015833">
    <property type="term" value="P:peptide transport"/>
    <property type="evidence" value="ECO:0007669"/>
    <property type="project" value="InterPro"/>
</dbReference>
<dbReference type="RefSeq" id="WP_142638420.1">
    <property type="nucleotide sequence ID" value="NZ_FXTE01000009.1"/>
</dbReference>
<keyword evidence="4" id="KW-0547">Nucleotide-binding</keyword>
<dbReference type="GO" id="GO:0016887">
    <property type="term" value="F:ATP hydrolysis activity"/>
    <property type="evidence" value="ECO:0007669"/>
    <property type="project" value="InterPro"/>
</dbReference>
<protein>
    <submittedName>
        <fullName evidence="7">Peptide/nickel transport system ATP-binding protein</fullName>
    </submittedName>
</protein>
<dbReference type="EMBL" id="FXTE01000009">
    <property type="protein sequence ID" value="SMO79242.1"/>
    <property type="molecule type" value="Genomic_DNA"/>
</dbReference>
<dbReference type="NCBIfam" id="NF007739">
    <property type="entry name" value="PRK10419.1"/>
    <property type="match status" value="2"/>
</dbReference>
<dbReference type="OrthoDB" id="9802264at2"/>
<dbReference type="PROSITE" id="PS50893">
    <property type="entry name" value="ABC_TRANSPORTER_2"/>
    <property type="match status" value="2"/>
</dbReference>
<comment type="similarity">
    <text evidence="2">Belongs to the ABC transporter superfamily.</text>
</comment>
<feature type="domain" description="ABC transporter" evidence="6">
    <location>
        <begin position="4"/>
        <end position="254"/>
    </location>
</feature>
<comment type="subcellular location">
    <subcellularLocation>
        <location evidence="1">Cell inner membrane</location>
        <topology evidence="1">Peripheral membrane protein</topology>
    </subcellularLocation>
</comment>
<dbReference type="FunFam" id="3.40.50.300:FF:000016">
    <property type="entry name" value="Oligopeptide ABC transporter ATP-binding component"/>
    <property type="match status" value="2"/>
</dbReference>
<dbReference type="PANTHER" id="PTHR43776:SF7">
    <property type="entry name" value="D,D-DIPEPTIDE TRANSPORT ATP-BINDING PROTEIN DDPF-RELATED"/>
    <property type="match status" value="1"/>
</dbReference>
<evidence type="ECO:0000256" key="5">
    <source>
        <dbReference type="ARBA" id="ARBA00022840"/>
    </source>
</evidence>
<sequence length="569" mass="62995">MSLLTINDLTVEFPTRRKLFTAVDHVDLSVEPGEIHGLVGESGAGKSTIGAAIMGLLDRPGRIASGTIQLSGDQISGLDAEAMRGLRGKKISMIFQDPLTSLNPLFTVREQLTETIQAHLGGTDAEANQRARDLIDRVGIPDPDTRLDQYPHQFSGGMRQRVVIALALCTEPDVIIADEPTTALDVSVQAQILDLIKELARERQVGVILITHDMGVIADTTDKVTVMYAGKVVETGPTAQVMGQPTHEYTKSLIAAVPRPTLKLHRFPQISYGGRETRFAIEDMARHWPKVDNDTSKPVFEIRNLTKKFLQRKGLLPWDRTYFTAVDEVSFDIRAGEVFGVVGESGSGKSTVARMIAGLYPVDGGTITFDGQVVSDLTNRTALDAYRKKIQMIFQDPYSSLNPRMRVDEIVAEPIRHHRLMEGADIKRRVDELLDQVGLGHEAGQKYPHEFSGGQRQRISIARALATQPRFLICDEPTSALDVSIQAQILNILKDLQEHLGLTLLFISHDLPVVRQMCDRVAVMKQGQIVELQETNNLFANPQTDYARELLRLMPRLDDLSTEGLDAES</sequence>